<dbReference type="Pfam" id="PF21315">
    <property type="entry name" value="FAN1_HTH"/>
    <property type="match status" value="1"/>
</dbReference>
<evidence type="ECO:0000313" key="12">
    <source>
        <dbReference type="Proteomes" id="UP001156601"/>
    </source>
</evidence>
<evidence type="ECO:0000256" key="2">
    <source>
        <dbReference type="ARBA" id="ARBA00012417"/>
    </source>
</evidence>
<dbReference type="AlphaFoldDB" id="A0AA37WIQ2"/>
<comment type="cofactor">
    <cofactor evidence="1">
        <name>Mg(2+)</name>
        <dbReference type="ChEBI" id="CHEBI:18420"/>
    </cofactor>
</comment>
<keyword evidence="12" id="KW-1185">Reference proteome</keyword>
<evidence type="ECO:0000256" key="3">
    <source>
        <dbReference type="ARBA" id="ARBA00022722"/>
    </source>
</evidence>
<comment type="function">
    <text evidence="6">DNA polymerase III is a complex, multichain enzyme responsible for most of the replicative synthesis in bacteria. The epsilon subunit contain the editing function and is a proofreading 3'-5' exonuclease.</text>
</comment>
<dbReference type="SMART" id="SM00479">
    <property type="entry name" value="EXOIII"/>
    <property type="match status" value="1"/>
</dbReference>
<dbReference type="SUPFAM" id="SSF53098">
    <property type="entry name" value="Ribonuclease H-like"/>
    <property type="match status" value="1"/>
</dbReference>
<reference evidence="11" key="1">
    <citation type="journal article" date="2014" name="Int. J. Syst. Evol. Microbiol.">
        <title>Complete genome sequence of Corynebacterium casei LMG S-19264T (=DSM 44701T), isolated from a smear-ripened cheese.</title>
        <authorList>
            <consortium name="US DOE Joint Genome Institute (JGI-PGF)"/>
            <person name="Walter F."/>
            <person name="Albersmeier A."/>
            <person name="Kalinowski J."/>
            <person name="Ruckert C."/>
        </authorList>
    </citation>
    <scope>NUCLEOTIDE SEQUENCE</scope>
    <source>
        <strain evidence="11">NBRC 110023</strain>
    </source>
</reference>
<dbReference type="InterPro" id="IPR014883">
    <property type="entry name" value="VRR_NUC"/>
</dbReference>
<dbReference type="InterPro" id="IPR049125">
    <property type="entry name" value="FAN1-like_WH"/>
</dbReference>
<evidence type="ECO:0000259" key="10">
    <source>
        <dbReference type="SMART" id="SM00990"/>
    </source>
</evidence>
<reference evidence="11" key="2">
    <citation type="submission" date="2023-01" db="EMBL/GenBank/DDBJ databases">
        <title>Draft genome sequence of Agaribacter marinus strain NBRC 110023.</title>
        <authorList>
            <person name="Sun Q."/>
            <person name="Mori K."/>
        </authorList>
    </citation>
    <scope>NUCLEOTIDE SEQUENCE</scope>
    <source>
        <strain evidence="11">NBRC 110023</strain>
    </source>
</reference>
<dbReference type="SMART" id="SM00990">
    <property type="entry name" value="VRR_NUC"/>
    <property type="match status" value="1"/>
</dbReference>
<proteinExistence type="predicted"/>
<dbReference type="PANTHER" id="PTHR30231:SF41">
    <property type="entry name" value="DNA POLYMERASE III SUBUNIT EPSILON"/>
    <property type="match status" value="1"/>
</dbReference>
<comment type="catalytic activity">
    <reaction evidence="8">
        <text>DNA(n) + a 2'-deoxyribonucleoside 5'-triphosphate = DNA(n+1) + diphosphate</text>
        <dbReference type="Rhea" id="RHEA:22508"/>
        <dbReference type="Rhea" id="RHEA-COMP:17339"/>
        <dbReference type="Rhea" id="RHEA-COMP:17340"/>
        <dbReference type="ChEBI" id="CHEBI:33019"/>
        <dbReference type="ChEBI" id="CHEBI:61560"/>
        <dbReference type="ChEBI" id="CHEBI:173112"/>
        <dbReference type="EC" id="2.7.7.7"/>
    </reaction>
</comment>
<dbReference type="NCBIfam" id="TIGR00573">
    <property type="entry name" value="dnaq"/>
    <property type="match status" value="1"/>
</dbReference>
<dbReference type="GO" id="GO:0008408">
    <property type="term" value="F:3'-5' exonuclease activity"/>
    <property type="evidence" value="ECO:0007669"/>
    <property type="project" value="TreeGrafter"/>
</dbReference>
<comment type="caution">
    <text evidence="11">The sequence shown here is derived from an EMBL/GenBank/DDBJ whole genome shotgun (WGS) entry which is preliminary data.</text>
</comment>
<protein>
    <recommendedName>
        <fullName evidence="2">DNA-directed DNA polymerase</fullName>
        <ecNumber evidence="2">2.7.7.7</ecNumber>
    </recommendedName>
</protein>
<dbReference type="PANTHER" id="PTHR30231">
    <property type="entry name" value="DNA POLYMERASE III SUBUNIT EPSILON"/>
    <property type="match status" value="1"/>
</dbReference>
<organism evidence="11 12">
    <name type="scientific">Agaribacter marinus</name>
    <dbReference type="NCBI Taxonomy" id="1431249"/>
    <lineage>
        <taxon>Bacteria</taxon>
        <taxon>Pseudomonadati</taxon>
        <taxon>Pseudomonadota</taxon>
        <taxon>Gammaproteobacteria</taxon>
        <taxon>Alteromonadales</taxon>
        <taxon>Alteromonadaceae</taxon>
        <taxon>Agaribacter</taxon>
    </lineage>
</organism>
<evidence type="ECO:0000256" key="1">
    <source>
        <dbReference type="ARBA" id="ARBA00001946"/>
    </source>
</evidence>
<dbReference type="InterPro" id="IPR011856">
    <property type="entry name" value="tRNA_endonuc-like_dom_sf"/>
</dbReference>
<feature type="domain" description="VRR-NUC" evidence="10">
    <location>
        <begin position="406"/>
        <end position="518"/>
    </location>
</feature>
<dbReference type="EC" id="2.7.7.7" evidence="2"/>
<dbReference type="GO" id="GO:0003677">
    <property type="term" value="F:DNA binding"/>
    <property type="evidence" value="ECO:0007669"/>
    <property type="project" value="InterPro"/>
</dbReference>
<sequence length="693" mass="80211">MHDKHKTFLTEYFSATKEQQCLLVRCINRKSRLIRKSTLQFSELNNIEDLTKQLTQLAWLREISAEDKNDVINIFTKEELFALYAECSKFESVSPLKKSIPKLQLQSACHALIATTIPESATAKRYLARNCDDCVDYFLFLYFGNCRDRLNQFSLRDLGVMKTRDTQVKSTPAQSRFECKQTALMMFTLQNMKQRLKTEATIDSSQINALIQQIPDYKDAASEAIHYNIKFKLAHRLLTHDRPKALDYLLACKDPHAQEKWCREAYKDGKTEQVEHHLNTIIDAPLSDQLLIFAEDFLARKYQKKRTSIMTDMLRQNNQHIRLDEIHKGRVEHGVVEYYENQNKRAFKTENNLWRALFGLTFWPVLFETPGLGLTTEFDYLPECLKQDCFYTKAKAPIKRVLASLDTPKKWLTHLAEIAAANYAFSQSIFHWYPTLIDELAVLVRHSDLSSISAVLLNMCRAWHQTNDGFPDLMVLDDNKLRFEEVKGEGDVLRRNQLLRIQQMREAGFNVLITTVDFTIDPLQPYVVVDIETTGGRAQHHKITEIGMVKVIAGEIVDQWQSLINPLRFIPSNITQLTGIDNDMVKDAPIFSEVAEKVDDFTKNAIFVAHNVNFDYGFIREEFARIDKYWRRPKLCTVQQMRKHYKGLKSYSLANLTAHFDITMEKHHRAMSDAVAASELLNLVNAKRSAPSM</sequence>
<evidence type="ECO:0000313" key="11">
    <source>
        <dbReference type="EMBL" id="GLR71343.1"/>
    </source>
</evidence>
<dbReference type="Gene3D" id="3.40.1350.10">
    <property type="match status" value="1"/>
</dbReference>
<evidence type="ECO:0000259" key="9">
    <source>
        <dbReference type="SMART" id="SM00479"/>
    </source>
</evidence>
<dbReference type="EMBL" id="BSOT01000006">
    <property type="protein sequence ID" value="GLR71343.1"/>
    <property type="molecule type" value="Genomic_DNA"/>
</dbReference>
<dbReference type="Gene3D" id="3.30.420.10">
    <property type="entry name" value="Ribonuclease H-like superfamily/Ribonuclease H"/>
    <property type="match status" value="1"/>
</dbReference>
<dbReference type="Proteomes" id="UP001156601">
    <property type="component" value="Unassembled WGS sequence"/>
</dbReference>
<evidence type="ECO:0000256" key="7">
    <source>
        <dbReference type="ARBA" id="ARBA00026073"/>
    </source>
</evidence>
<dbReference type="Pfam" id="PF08774">
    <property type="entry name" value="VRR_NUC"/>
    <property type="match status" value="1"/>
</dbReference>
<dbReference type="InterPro" id="IPR013520">
    <property type="entry name" value="Ribonucl_H"/>
</dbReference>
<dbReference type="InterPro" id="IPR036397">
    <property type="entry name" value="RNaseH_sf"/>
</dbReference>
<feature type="domain" description="Exonuclease" evidence="9">
    <location>
        <begin position="525"/>
        <end position="690"/>
    </location>
</feature>
<dbReference type="InterPro" id="IPR006054">
    <property type="entry name" value="DnaQ"/>
</dbReference>
<accession>A0AA37WIQ2</accession>
<keyword evidence="5" id="KW-0269">Exonuclease</keyword>
<dbReference type="CDD" id="cd06127">
    <property type="entry name" value="DEDDh"/>
    <property type="match status" value="1"/>
</dbReference>
<comment type="subunit">
    <text evidence="7">DNA polymerase III contains a core (composed of alpha, epsilon and theta chains) that associates with a tau subunit. This core dimerizes to form the POLIII' complex. PolIII' associates with the gamma complex (composed of gamma, delta, delta', psi and chi chains) and with the beta chain to form the complete DNA polymerase III complex.</text>
</comment>
<dbReference type="GO" id="GO:0003887">
    <property type="term" value="F:DNA-directed DNA polymerase activity"/>
    <property type="evidence" value="ECO:0007669"/>
    <property type="project" value="UniProtKB-EC"/>
</dbReference>
<dbReference type="InterPro" id="IPR012337">
    <property type="entry name" value="RNaseH-like_sf"/>
</dbReference>
<keyword evidence="3" id="KW-0540">Nuclease</keyword>
<dbReference type="GO" id="GO:0005829">
    <property type="term" value="C:cytosol"/>
    <property type="evidence" value="ECO:0007669"/>
    <property type="project" value="TreeGrafter"/>
</dbReference>
<evidence type="ECO:0000256" key="5">
    <source>
        <dbReference type="ARBA" id="ARBA00022839"/>
    </source>
</evidence>
<evidence type="ECO:0000256" key="8">
    <source>
        <dbReference type="ARBA" id="ARBA00049244"/>
    </source>
</evidence>
<dbReference type="FunFam" id="3.30.420.10:FF:000045">
    <property type="entry name" value="3'-5' exonuclease DinG"/>
    <property type="match status" value="1"/>
</dbReference>
<name>A0AA37WIQ2_9ALTE</name>
<keyword evidence="4" id="KW-0378">Hydrolase</keyword>
<evidence type="ECO:0000256" key="4">
    <source>
        <dbReference type="ARBA" id="ARBA00022801"/>
    </source>
</evidence>
<dbReference type="Pfam" id="PF00929">
    <property type="entry name" value="RNase_T"/>
    <property type="match status" value="1"/>
</dbReference>
<gene>
    <name evidence="11" type="ORF">GCM10007852_22510</name>
</gene>
<dbReference type="GO" id="GO:0045004">
    <property type="term" value="P:DNA replication proofreading"/>
    <property type="evidence" value="ECO:0007669"/>
    <property type="project" value="TreeGrafter"/>
</dbReference>
<evidence type="ECO:0000256" key="6">
    <source>
        <dbReference type="ARBA" id="ARBA00025483"/>
    </source>
</evidence>